<dbReference type="PANTHER" id="PTHR42648:SF32">
    <property type="entry name" value="RIBONUCLEASE H-LIKE DOMAIN, GAG-PRE-INTEGRASE DOMAIN PROTEIN-RELATED"/>
    <property type="match status" value="1"/>
</dbReference>
<proteinExistence type="predicted"/>
<evidence type="ECO:0000256" key="1">
    <source>
        <dbReference type="SAM" id="MobiDB-lite"/>
    </source>
</evidence>
<reference evidence="3" key="1">
    <citation type="journal article" date="2022" name="Int. J. Mol. Sci.">
        <title>Draft Genome of Tanacetum Coccineum: Genomic Comparison of Closely Related Tanacetum-Family Plants.</title>
        <authorList>
            <person name="Yamashiro T."/>
            <person name="Shiraishi A."/>
            <person name="Nakayama K."/>
            <person name="Satake H."/>
        </authorList>
    </citation>
    <scope>NUCLEOTIDE SEQUENCE</scope>
</reference>
<protein>
    <submittedName>
        <fullName evidence="3">Ribonuclease H-like domain-containing protein</fullName>
    </submittedName>
</protein>
<reference evidence="3" key="2">
    <citation type="submission" date="2022-01" db="EMBL/GenBank/DDBJ databases">
        <authorList>
            <person name="Yamashiro T."/>
            <person name="Shiraishi A."/>
            <person name="Satake H."/>
            <person name="Nakayama K."/>
        </authorList>
    </citation>
    <scope>NUCLEOTIDE SEQUENCE</scope>
</reference>
<evidence type="ECO:0000259" key="2">
    <source>
        <dbReference type="Pfam" id="PF25597"/>
    </source>
</evidence>
<dbReference type="InterPro" id="IPR039537">
    <property type="entry name" value="Retrotran_Ty1/copia-like"/>
</dbReference>
<sequence>MSTKSPRHTLKQSTADPANIPKGYTQAASSKVQTAPNYASHSDEIICFPSFPNKSSNALLLMMMKTCYKLNNDAIEETDIRWQAYKAVTNPPTVTIIPPRANVSFTRDRMNLANRNKVVNQEKTKSSQPEIDRNKVIIEDWVDSDDEETDVSESQKETVFNTENSETSFEDSLAIVRKFSYLEELKFISLFSVSQICAKEAQCSLTDKDVLILLSKIKFVDEELLILRAPIKNFKFSWVFFLAYKDETYDMLHDLIVGLENRLRHKVKTIRCDNGTEFKNQLMNEFCAKKGIKREYSIARHLIKMELSERKNRTLIEALEPMFSRLSFYLFKFGLSNLTNIIFMRPLAAHSTILNTLDQLGKFDGKSEEGYLLGYSTSSKGFRVYNRRNPRKSLQAVSDKSWVMKHARRTTPIQATRCKVLCDLPEGKRVLMEQNGCLETKRMKEVQLTRTKHTVFAQGEVAIDKTLFIKGIEEISCWYIIIADDIETLDLTNHLWRRILKNLCKKSLD</sequence>
<feature type="region of interest" description="Disordered" evidence="1">
    <location>
        <begin position="1"/>
        <end position="28"/>
    </location>
</feature>
<dbReference type="EMBL" id="BQNB010015248">
    <property type="protein sequence ID" value="GJT37739.1"/>
    <property type="molecule type" value="Genomic_DNA"/>
</dbReference>
<keyword evidence="4" id="KW-1185">Reference proteome</keyword>
<dbReference type="InterPro" id="IPR012337">
    <property type="entry name" value="RNaseH-like_sf"/>
</dbReference>
<dbReference type="PANTHER" id="PTHR42648">
    <property type="entry name" value="TRANSPOSASE, PUTATIVE-RELATED"/>
    <property type="match status" value="1"/>
</dbReference>
<evidence type="ECO:0000313" key="3">
    <source>
        <dbReference type="EMBL" id="GJT37739.1"/>
    </source>
</evidence>
<feature type="compositionally biased region" description="Basic residues" evidence="1">
    <location>
        <begin position="1"/>
        <end position="10"/>
    </location>
</feature>
<dbReference type="Proteomes" id="UP001151760">
    <property type="component" value="Unassembled WGS sequence"/>
</dbReference>
<dbReference type="Pfam" id="PF25597">
    <property type="entry name" value="SH3_retrovirus"/>
    <property type="match status" value="1"/>
</dbReference>
<dbReference type="Gene3D" id="3.30.420.10">
    <property type="entry name" value="Ribonuclease H-like superfamily/Ribonuclease H"/>
    <property type="match status" value="1"/>
</dbReference>
<dbReference type="SUPFAM" id="SSF53098">
    <property type="entry name" value="Ribonuclease H-like"/>
    <property type="match status" value="1"/>
</dbReference>
<evidence type="ECO:0000313" key="4">
    <source>
        <dbReference type="Proteomes" id="UP001151760"/>
    </source>
</evidence>
<dbReference type="InterPro" id="IPR057670">
    <property type="entry name" value="SH3_retrovirus"/>
</dbReference>
<comment type="caution">
    <text evidence="3">The sequence shown here is derived from an EMBL/GenBank/DDBJ whole genome shotgun (WGS) entry which is preliminary data.</text>
</comment>
<accession>A0ABQ5DKY0</accession>
<gene>
    <name evidence="3" type="ORF">Tco_0937604</name>
</gene>
<name>A0ABQ5DKY0_9ASTR</name>
<feature type="domain" description="Retroviral polymerase SH3-like" evidence="2">
    <location>
        <begin position="358"/>
        <end position="388"/>
    </location>
</feature>
<dbReference type="InterPro" id="IPR036397">
    <property type="entry name" value="RNaseH_sf"/>
</dbReference>
<organism evidence="3 4">
    <name type="scientific">Tanacetum coccineum</name>
    <dbReference type="NCBI Taxonomy" id="301880"/>
    <lineage>
        <taxon>Eukaryota</taxon>
        <taxon>Viridiplantae</taxon>
        <taxon>Streptophyta</taxon>
        <taxon>Embryophyta</taxon>
        <taxon>Tracheophyta</taxon>
        <taxon>Spermatophyta</taxon>
        <taxon>Magnoliopsida</taxon>
        <taxon>eudicotyledons</taxon>
        <taxon>Gunneridae</taxon>
        <taxon>Pentapetalae</taxon>
        <taxon>asterids</taxon>
        <taxon>campanulids</taxon>
        <taxon>Asterales</taxon>
        <taxon>Asteraceae</taxon>
        <taxon>Asteroideae</taxon>
        <taxon>Anthemideae</taxon>
        <taxon>Anthemidinae</taxon>
        <taxon>Tanacetum</taxon>
    </lineage>
</organism>